<keyword evidence="7" id="KW-1185">Reference proteome</keyword>
<organism evidence="6 7">
    <name type="scientific">Nocardia acididurans</name>
    <dbReference type="NCBI Taxonomy" id="2802282"/>
    <lineage>
        <taxon>Bacteria</taxon>
        <taxon>Bacillati</taxon>
        <taxon>Actinomycetota</taxon>
        <taxon>Actinomycetes</taxon>
        <taxon>Mycobacteriales</taxon>
        <taxon>Nocardiaceae</taxon>
        <taxon>Nocardia</taxon>
    </lineage>
</organism>
<dbReference type="RefSeq" id="WP_201953383.1">
    <property type="nucleotide sequence ID" value="NZ_JAERRJ010000011.1"/>
</dbReference>
<dbReference type="InterPro" id="IPR015422">
    <property type="entry name" value="PyrdxlP-dep_Trfase_small"/>
</dbReference>
<evidence type="ECO:0000256" key="2">
    <source>
        <dbReference type="ARBA" id="ARBA00022576"/>
    </source>
</evidence>
<dbReference type="EMBL" id="JAERRJ010000011">
    <property type="protein sequence ID" value="MBL1078313.1"/>
    <property type="molecule type" value="Genomic_DNA"/>
</dbReference>
<keyword evidence="4" id="KW-0663">Pyridoxal phosphate</keyword>
<sequence>MRSALVGRMRPFTSSVFGEISAVALARGAIDLGQGFPDYDGPEAMLDLARSAIAEGMNQYSPADGHPALLRAVTGERARRLGSDYDPSGEALVTAGATEALTAAILALVEPGDEVVLIEPYYDSYAAAVALAGARRRTVSLTPDGAGFAVDLDALRAAVTSRTSLLVVNSPHNPTGLVLSTGDLAAIADIACEHDLLVLSDEVYERLVFPGGTHTSIASLPGMRERTIVVSGAAKTFNVTGWKIGWALAPERLIDALRATKQYLSFVPATPFQPAVAYALEYEDVWVAGQRDALWHKYSLLSTALREAGYDVKRSAGGYFVCADVGGDGIEFCRRLPVTHGTAAIPVAALADTTRWNTFVRFAFCKRDETLRAAAARLVHSGR</sequence>
<dbReference type="Proteomes" id="UP000602198">
    <property type="component" value="Unassembled WGS sequence"/>
</dbReference>
<keyword evidence="2 6" id="KW-0032">Aminotransferase</keyword>
<comment type="cofactor">
    <cofactor evidence="1">
        <name>pyridoxal 5'-phosphate</name>
        <dbReference type="ChEBI" id="CHEBI:597326"/>
    </cofactor>
</comment>
<keyword evidence="3" id="KW-0808">Transferase</keyword>
<dbReference type="SUPFAM" id="SSF53383">
    <property type="entry name" value="PLP-dependent transferases"/>
    <property type="match status" value="1"/>
</dbReference>
<comment type="caution">
    <text evidence="6">The sequence shown here is derived from an EMBL/GenBank/DDBJ whole genome shotgun (WGS) entry which is preliminary data.</text>
</comment>
<dbReference type="Gene3D" id="3.40.640.10">
    <property type="entry name" value="Type I PLP-dependent aspartate aminotransferase-like (Major domain)"/>
    <property type="match status" value="1"/>
</dbReference>
<protein>
    <submittedName>
        <fullName evidence="6">Aminotransferase class I/II-fold pyridoxal phosphate-dependent enzyme</fullName>
    </submittedName>
</protein>
<evidence type="ECO:0000259" key="5">
    <source>
        <dbReference type="Pfam" id="PF00155"/>
    </source>
</evidence>
<dbReference type="PANTHER" id="PTHR43807:SF20">
    <property type="entry name" value="FI04487P"/>
    <property type="match status" value="1"/>
</dbReference>
<dbReference type="PANTHER" id="PTHR43807">
    <property type="entry name" value="FI04487P"/>
    <property type="match status" value="1"/>
</dbReference>
<dbReference type="Pfam" id="PF00155">
    <property type="entry name" value="Aminotran_1_2"/>
    <property type="match status" value="1"/>
</dbReference>
<dbReference type="Gene3D" id="3.90.1150.10">
    <property type="entry name" value="Aspartate Aminotransferase, domain 1"/>
    <property type="match status" value="1"/>
</dbReference>
<evidence type="ECO:0000256" key="3">
    <source>
        <dbReference type="ARBA" id="ARBA00022679"/>
    </source>
</evidence>
<name>A0ABS1MCC4_9NOCA</name>
<evidence type="ECO:0000313" key="7">
    <source>
        <dbReference type="Proteomes" id="UP000602198"/>
    </source>
</evidence>
<evidence type="ECO:0000256" key="4">
    <source>
        <dbReference type="ARBA" id="ARBA00022898"/>
    </source>
</evidence>
<gene>
    <name evidence="6" type="ORF">JK358_28290</name>
</gene>
<evidence type="ECO:0000256" key="1">
    <source>
        <dbReference type="ARBA" id="ARBA00001933"/>
    </source>
</evidence>
<dbReference type="InterPro" id="IPR004839">
    <property type="entry name" value="Aminotransferase_I/II_large"/>
</dbReference>
<dbReference type="InterPro" id="IPR015424">
    <property type="entry name" value="PyrdxlP-dep_Trfase"/>
</dbReference>
<accession>A0ABS1MCC4</accession>
<dbReference type="GO" id="GO:0008483">
    <property type="term" value="F:transaminase activity"/>
    <property type="evidence" value="ECO:0007669"/>
    <property type="project" value="UniProtKB-KW"/>
</dbReference>
<evidence type="ECO:0000313" key="6">
    <source>
        <dbReference type="EMBL" id="MBL1078313.1"/>
    </source>
</evidence>
<dbReference type="InterPro" id="IPR051326">
    <property type="entry name" value="Kynurenine-oxoglutarate_AT"/>
</dbReference>
<reference evidence="6 7" key="1">
    <citation type="submission" date="2021-01" db="EMBL/GenBank/DDBJ databases">
        <title>WGS of actinomycetes isolated from Thailand.</title>
        <authorList>
            <person name="Thawai C."/>
        </authorList>
    </citation>
    <scope>NUCLEOTIDE SEQUENCE [LARGE SCALE GENOMIC DNA]</scope>
    <source>
        <strain evidence="6 7">LPG 2</strain>
    </source>
</reference>
<feature type="domain" description="Aminotransferase class I/classII large" evidence="5">
    <location>
        <begin position="30"/>
        <end position="378"/>
    </location>
</feature>
<dbReference type="CDD" id="cd00609">
    <property type="entry name" value="AAT_like"/>
    <property type="match status" value="1"/>
</dbReference>
<dbReference type="InterPro" id="IPR015421">
    <property type="entry name" value="PyrdxlP-dep_Trfase_major"/>
</dbReference>
<proteinExistence type="predicted"/>